<evidence type="ECO:0000259" key="2">
    <source>
        <dbReference type="Pfam" id="PF17148"/>
    </source>
</evidence>
<organism evidence="3 4">
    <name type="scientific">Kordia periserrulae</name>
    <dbReference type="NCBI Taxonomy" id="701523"/>
    <lineage>
        <taxon>Bacteria</taxon>
        <taxon>Pseudomonadati</taxon>
        <taxon>Bacteroidota</taxon>
        <taxon>Flavobacteriia</taxon>
        <taxon>Flavobacteriales</taxon>
        <taxon>Flavobacteriaceae</taxon>
        <taxon>Kordia</taxon>
    </lineage>
</organism>
<dbReference type="InterPro" id="IPR034032">
    <property type="entry name" value="Zn_MMP-like_bac"/>
</dbReference>
<dbReference type="CDD" id="cd04276">
    <property type="entry name" value="ZnMc_MMP_like_2"/>
    <property type="match status" value="1"/>
</dbReference>
<dbReference type="Pfam" id="PF16313">
    <property type="entry name" value="DUF4953"/>
    <property type="match status" value="1"/>
</dbReference>
<dbReference type="Proteomes" id="UP000244090">
    <property type="component" value="Unassembled WGS sequence"/>
</dbReference>
<dbReference type="InterPro" id="IPR024079">
    <property type="entry name" value="MetalloPept_cat_dom_sf"/>
</dbReference>
<feature type="domain" description="DUF5117" evidence="2">
    <location>
        <begin position="80"/>
        <end position="272"/>
    </location>
</feature>
<dbReference type="OrthoDB" id="9776599at2"/>
<feature type="domain" description="EcxA zinc-binding" evidence="1">
    <location>
        <begin position="400"/>
        <end position="706"/>
    </location>
</feature>
<dbReference type="SUPFAM" id="SSF55486">
    <property type="entry name" value="Metalloproteases ('zincins'), catalytic domain"/>
    <property type="match status" value="1"/>
</dbReference>
<comment type="caution">
    <text evidence="3">The sequence shown here is derived from an EMBL/GenBank/DDBJ whole genome shotgun (WGS) entry which is preliminary data.</text>
</comment>
<dbReference type="PANTHER" id="PTHR38478:SF1">
    <property type="entry name" value="ZINC DEPENDENT METALLOPROTEASE DOMAIN LIPOPROTEIN"/>
    <property type="match status" value="1"/>
</dbReference>
<proteinExistence type="predicted"/>
<dbReference type="InterPro" id="IPR032534">
    <property type="entry name" value="EcxA_zinc-bd"/>
</dbReference>
<evidence type="ECO:0000313" key="4">
    <source>
        <dbReference type="Proteomes" id="UP000244090"/>
    </source>
</evidence>
<dbReference type="Gene3D" id="3.40.390.10">
    <property type="entry name" value="Collagenase (Catalytic Domain)"/>
    <property type="match status" value="1"/>
</dbReference>
<dbReference type="EMBL" id="QBKT01000002">
    <property type="protein sequence ID" value="PTX62754.1"/>
    <property type="molecule type" value="Genomic_DNA"/>
</dbReference>
<dbReference type="InterPro" id="IPR033413">
    <property type="entry name" value="DUF5117"/>
</dbReference>
<evidence type="ECO:0000313" key="3">
    <source>
        <dbReference type="EMBL" id="PTX62754.1"/>
    </source>
</evidence>
<gene>
    <name evidence="3" type="ORF">C8N46_102154</name>
</gene>
<protein>
    <submittedName>
        <fullName evidence="3">Uncharacterized protein DUF5117</fullName>
    </submittedName>
</protein>
<sequence>MKKYTFLIFIFLGVFSISHSQEKTKTKTYPREHFKGFFNFSYEEKTDKIFLEVDKLDEDFLYVYSLASGVGSNDIGLDRGQIGDGVVVQFQKMGNKLMLIQPNLRYRANTTNDLERKSVEQAFAKSVLFGFPIVSEKDNKYTVDLTPFLLQDAHGVIESLANNKQGTYKIDTTKSALALNRTKAFPKNVEFEALLTFAGKPKDGNIKSVTPNASLVSVIQHHSFVELPDDNYKPRVFDPRSGAISISYYDYATPIQEPMLKRFITRHRLEKKNPNAAKSEAKEPIIYYLDPGTPEPVRSALLEGARWWNEAYEAIGYTNAFQVKMLPKDADPMDLRYNVIQWVHRSTRGWSYGASVVDPRTGEIIKGHVSLGSLRIRQDFLIAQALLNKPFAQSDENYQPMLEMALARIRQLSAHEVGHTIGFAHNFSASTNNRSSVMDYPHPTVKITNGKIDLSDAYATGIGSWDKITVAYSYSEFPSAEAEKTGLQTILNNAYKAGHRFISDADARPAGGAHANAHLWDNGESAAAELEKVLKIRELAIRNFSKDNIRTGEPYTVLEDVFVPLYFFHRYQTEATSKLIGGLEYNYATKGDGQLITTVISPRKQREALQAILKTLDAETLAIPADKLDLFPPRAFSYGRTRESFKGTTGVGFDAIAPAATASDMTLQFLFHPERAARLIQQKSLDKQQLGFMEMTRTVLDNTLYKDYKDAHHQELGHAVNANVLNYLMHLATDSKSSFGVKAQSKYLLTEIARKIEAKKYKEEEKSYQLVYLEIINQFFKYPEKFKLEASPKIPDGSPIGTDACGF</sequence>
<keyword evidence="4" id="KW-1185">Reference proteome</keyword>
<accession>A0A2T6C357</accession>
<dbReference type="AlphaFoldDB" id="A0A2T6C357"/>
<dbReference type="GO" id="GO:0008237">
    <property type="term" value="F:metallopeptidase activity"/>
    <property type="evidence" value="ECO:0007669"/>
    <property type="project" value="InterPro"/>
</dbReference>
<dbReference type="RefSeq" id="WP_108113737.1">
    <property type="nucleotide sequence ID" value="NZ_QBKT01000002.1"/>
</dbReference>
<reference evidence="3 4" key="1">
    <citation type="submission" date="2018-04" db="EMBL/GenBank/DDBJ databases">
        <title>Genomic Encyclopedia of Archaeal and Bacterial Type Strains, Phase II (KMG-II): from individual species to whole genera.</title>
        <authorList>
            <person name="Goeker M."/>
        </authorList>
    </citation>
    <scope>NUCLEOTIDE SEQUENCE [LARGE SCALE GENOMIC DNA]</scope>
    <source>
        <strain evidence="3 4">DSM 25731</strain>
    </source>
</reference>
<name>A0A2T6C357_9FLAO</name>
<dbReference type="Pfam" id="PF17148">
    <property type="entry name" value="DUF5117"/>
    <property type="match status" value="1"/>
</dbReference>
<evidence type="ECO:0000259" key="1">
    <source>
        <dbReference type="Pfam" id="PF16313"/>
    </source>
</evidence>
<dbReference type="PANTHER" id="PTHR38478">
    <property type="entry name" value="PEPTIDASE M1A AND M12B"/>
    <property type="match status" value="1"/>
</dbReference>